<evidence type="ECO:0000256" key="6">
    <source>
        <dbReference type="SAM" id="Phobius"/>
    </source>
</evidence>
<dbReference type="AlphaFoldDB" id="A0A6A5KSD6"/>
<accession>A0A6A5KSD6</accession>
<dbReference type="InterPro" id="IPR052337">
    <property type="entry name" value="SAT4-like"/>
</dbReference>
<reference evidence="8" key="1">
    <citation type="submission" date="2020-01" db="EMBL/GenBank/DDBJ databases">
        <authorList>
            <consortium name="DOE Joint Genome Institute"/>
            <person name="Haridas S."/>
            <person name="Albert R."/>
            <person name="Binder M."/>
            <person name="Bloem J."/>
            <person name="Labutti K."/>
            <person name="Salamov A."/>
            <person name="Andreopoulos B."/>
            <person name="Baker S.E."/>
            <person name="Barry K."/>
            <person name="Bills G."/>
            <person name="Bluhm B.H."/>
            <person name="Cannon C."/>
            <person name="Castanera R."/>
            <person name="Culley D.E."/>
            <person name="Daum C."/>
            <person name="Ezra D."/>
            <person name="Gonzalez J.B."/>
            <person name="Henrissat B."/>
            <person name="Kuo A."/>
            <person name="Liang C."/>
            <person name="Lipzen A."/>
            <person name="Lutzoni F."/>
            <person name="Magnuson J."/>
            <person name="Mondo S."/>
            <person name="Nolan M."/>
            <person name="Ohm R."/>
            <person name="Pangilinan J."/>
            <person name="Park H.-J."/>
            <person name="Ramirez L."/>
            <person name="Alfaro M."/>
            <person name="Sun H."/>
            <person name="Tritt A."/>
            <person name="Yoshinaga Y."/>
            <person name="Zwiers L.-H."/>
            <person name="Turgeon B.G."/>
            <person name="Goodwin S.B."/>
            <person name="Spatafora J.W."/>
            <person name="Crous P.W."/>
            <person name="Grigoriev I.V."/>
        </authorList>
    </citation>
    <scope>NUCLEOTIDE SEQUENCE</scope>
    <source>
        <strain evidence="8">P77</strain>
    </source>
</reference>
<organism evidence="8 9">
    <name type="scientific">Decorospora gaudefroyi</name>
    <dbReference type="NCBI Taxonomy" id="184978"/>
    <lineage>
        <taxon>Eukaryota</taxon>
        <taxon>Fungi</taxon>
        <taxon>Dikarya</taxon>
        <taxon>Ascomycota</taxon>
        <taxon>Pezizomycotina</taxon>
        <taxon>Dothideomycetes</taxon>
        <taxon>Pleosporomycetidae</taxon>
        <taxon>Pleosporales</taxon>
        <taxon>Pleosporineae</taxon>
        <taxon>Pleosporaceae</taxon>
        <taxon>Decorospora</taxon>
    </lineage>
</organism>
<keyword evidence="4 6" id="KW-0472">Membrane</keyword>
<keyword evidence="9" id="KW-1185">Reference proteome</keyword>
<dbReference type="Pfam" id="PF20684">
    <property type="entry name" value="Fung_rhodopsin"/>
    <property type="match status" value="1"/>
</dbReference>
<evidence type="ECO:0000256" key="4">
    <source>
        <dbReference type="ARBA" id="ARBA00023136"/>
    </source>
</evidence>
<name>A0A6A5KSD6_9PLEO</name>
<feature type="domain" description="Rhodopsin" evidence="7">
    <location>
        <begin position="9"/>
        <end position="143"/>
    </location>
</feature>
<comment type="subcellular location">
    <subcellularLocation>
        <location evidence="1">Membrane</location>
        <topology evidence="1">Multi-pass membrane protein</topology>
    </subcellularLocation>
</comment>
<dbReference type="InterPro" id="IPR049326">
    <property type="entry name" value="Rhodopsin_dom_fungi"/>
</dbReference>
<dbReference type="OrthoDB" id="10017208at2759"/>
<evidence type="ECO:0000313" key="9">
    <source>
        <dbReference type="Proteomes" id="UP000800040"/>
    </source>
</evidence>
<feature type="transmembrane region" description="Helical" evidence="6">
    <location>
        <begin position="41"/>
        <end position="66"/>
    </location>
</feature>
<feature type="transmembrane region" description="Helical" evidence="6">
    <location>
        <begin position="86"/>
        <end position="109"/>
    </location>
</feature>
<proteinExistence type="inferred from homology"/>
<dbReference type="EMBL" id="ML975252">
    <property type="protein sequence ID" value="KAF1838369.1"/>
    <property type="molecule type" value="Genomic_DNA"/>
</dbReference>
<evidence type="ECO:0000256" key="5">
    <source>
        <dbReference type="ARBA" id="ARBA00038359"/>
    </source>
</evidence>
<evidence type="ECO:0000256" key="3">
    <source>
        <dbReference type="ARBA" id="ARBA00022989"/>
    </source>
</evidence>
<dbReference type="PANTHER" id="PTHR33048:SF47">
    <property type="entry name" value="INTEGRAL MEMBRANE PROTEIN-RELATED"/>
    <property type="match status" value="1"/>
</dbReference>
<comment type="similarity">
    <text evidence="5">Belongs to the SAT4 family.</text>
</comment>
<evidence type="ECO:0000256" key="1">
    <source>
        <dbReference type="ARBA" id="ARBA00004141"/>
    </source>
</evidence>
<keyword evidence="2 6" id="KW-0812">Transmembrane</keyword>
<sequence>MQSQLLFWIFSTCAAYACKNSILIFYRRIFVINNAYRKATLALLILSAAWFNAVLIASLTICSSLREYFYGDRGDTDECGDWSQMMISLLIIEAVIDVVILSLPIHMAFKLQLPIKTRVALAGLFALGGFAVITNVVRIAYLAFPPDYNGKCLHAAAVHFTIY</sequence>
<evidence type="ECO:0000259" key="7">
    <source>
        <dbReference type="Pfam" id="PF20684"/>
    </source>
</evidence>
<feature type="transmembrane region" description="Helical" evidence="6">
    <location>
        <begin position="6"/>
        <end position="29"/>
    </location>
</feature>
<protein>
    <recommendedName>
        <fullName evidence="7">Rhodopsin domain-containing protein</fullName>
    </recommendedName>
</protein>
<keyword evidence="3 6" id="KW-1133">Transmembrane helix</keyword>
<gene>
    <name evidence="8" type="ORF">BDW02DRAFT_564965</name>
</gene>
<evidence type="ECO:0000256" key="2">
    <source>
        <dbReference type="ARBA" id="ARBA00022692"/>
    </source>
</evidence>
<feature type="transmembrane region" description="Helical" evidence="6">
    <location>
        <begin position="121"/>
        <end position="144"/>
    </location>
</feature>
<dbReference type="PANTHER" id="PTHR33048">
    <property type="entry name" value="PTH11-LIKE INTEGRAL MEMBRANE PROTEIN (AFU_ORTHOLOGUE AFUA_5G11245)"/>
    <property type="match status" value="1"/>
</dbReference>
<evidence type="ECO:0000313" key="8">
    <source>
        <dbReference type="EMBL" id="KAF1838369.1"/>
    </source>
</evidence>
<dbReference type="Proteomes" id="UP000800040">
    <property type="component" value="Unassembled WGS sequence"/>
</dbReference>
<dbReference type="GO" id="GO:0016020">
    <property type="term" value="C:membrane"/>
    <property type="evidence" value="ECO:0007669"/>
    <property type="project" value="UniProtKB-SubCell"/>
</dbReference>